<dbReference type="AlphaFoldDB" id="A0AAW1UVW6"/>
<gene>
    <name evidence="1" type="ORF">WA026_009261</name>
</gene>
<name>A0AAW1UVW6_9CUCU</name>
<dbReference type="Proteomes" id="UP001431783">
    <property type="component" value="Unassembled WGS sequence"/>
</dbReference>
<accession>A0AAW1UVW6</accession>
<dbReference type="EMBL" id="JARQZJ010000094">
    <property type="protein sequence ID" value="KAK9885039.1"/>
    <property type="molecule type" value="Genomic_DNA"/>
</dbReference>
<sequence>MTSRQTCRFGGVAKAFYDFYNAQDLQVPDFEGNLVPEEEVSGFRSDWGMLFFSGVNDQSPGIRRTQPDNNGRVCAHSSERLKTYWAPRRLMEVFSSFRMFRFDIYTSY</sequence>
<evidence type="ECO:0000313" key="2">
    <source>
        <dbReference type="Proteomes" id="UP001431783"/>
    </source>
</evidence>
<comment type="caution">
    <text evidence="1">The sequence shown here is derived from an EMBL/GenBank/DDBJ whole genome shotgun (WGS) entry which is preliminary data.</text>
</comment>
<protein>
    <submittedName>
        <fullName evidence="1">Uncharacterized protein</fullName>
    </submittedName>
</protein>
<organism evidence="1 2">
    <name type="scientific">Henosepilachna vigintioctopunctata</name>
    <dbReference type="NCBI Taxonomy" id="420089"/>
    <lineage>
        <taxon>Eukaryota</taxon>
        <taxon>Metazoa</taxon>
        <taxon>Ecdysozoa</taxon>
        <taxon>Arthropoda</taxon>
        <taxon>Hexapoda</taxon>
        <taxon>Insecta</taxon>
        <taxon>Pterygota</taxon>
        <taxon>Neoptera</taxon>
        <taxon>Endopterygota</taxon>
        <taxon>Coleoptera</taxon>
        <taxon>Polyphaga</taxon>
        <taxon>Cucujiformia</taxon>
        <taxon>Coccinelloidea</taxon>
        <taxon>Coccinellidae</taxon>
        <taxon>Epilachninae</taxon>
        <taxon>Epilachnini</taxon>
        <taxon>Henosepilachna</taxon>
    </lineage>
</organism>
<evidence type="ECO:0000313" key="1">
    <source>
        <dbReference type="EMBL" id="KAK9885039.1"/>
    </source>
</evidence>
<reference evidence="1 2" key="1">
    <citation type="submission" date="2023-03" db="EMBL/GenBank/DDBJ databases">
        <title>Genome insight into feeding habits of ladybird beetles.</title>
        <authorList>
            <person name="Li H.-S."/>
            <person name="Huang Y.-H."/>
            <person name="Pang H."/>
        </authorList>
    </citation>
    <scope>NUCLEOTIDE SEQUENCE [LARGE SCALE GENOMIC DNA]</scope>
    <source>
        <strain evidence="1">SYSU_2023b</strain>
        <tissue evidence="1">Whole body</tissue>
    </source>
</reference>
<proteinExistence type="predicted"/>
<keyword evidence="2" id="KW-1185">Reference proteome</keyword>